<comment type="caution">
    <text evidence="5">The sequence shown here is derived from an EMBL/GenBank/DDBJ whole genome shotgun (WGS) entry which is preliminary data.</text>
</comment>
<dbReference type="OrthoDB" id="194358at2759"/>
<feature type="repeat" description="ANK" evidence="3">
    <location>
        <begin position="247"/>
        <end position="269"/>
    </location>
</feature>
<sequence length="283" mass="31289">MLEGVAHLPGSLDDSPMFRQQMQSMEENVEVLKEKCLKFCKACRKYTEGLVEAYDRDVSFASALEIFGGVHDDPTSVVFGGPDMVNCAIALREIGTYKETLQSQVEDVLIDRLQHFTVVELPHVKYAERRFVYKVKNTADMLSVAEQLWEGVLTNDKKTVYRLIVVYGVDVNAINGHSSPGKALTLALSLKLDSKSSCAFDHPRQGSEDNKILDGCSLIHLACQIADIAMVELLLQHGANINACDSRGQTPLHHSVIRGRVMIAKLLLSSDGPRSFLKRGTVV</sequence>
<evidence type="ECO:0000313" key="5">
    <source>
        <dbReference type="EMBL" id="CAH9082863.1"/>
    </source>
</evidence>
<dbReference type="SMART" id="SM00248">
    <property type="entry name" value="ANK"/>
    <property type="match status" value="2"/>
</dbReference>
<evidence type="ECO:0000256" key="2">
    <source>
        <dbReference type="ARBA" id="ARBA00022833"/>
    </source>
</evidence>
<keyword evidence="6" id="KW-1185">Reference proteome</keyword>
<evidence type="ECO:0000259" key="4">
    <source>
        <dbReference type="Pfam" id="PF16746"/>
    </source>
</evidence>
<dbReference type="PROSITE" id="PS50088">
    <property type="entry name" value="ANK_REPEAT"/>
    <property type="match status" value="2"/>
</dbReference>
<dbReference type="InterPro" id="IPR004148">
    <property type="entry name" value="BAR_dom"/>
</dbReference>
<feature type="repeat" description="ANK" evidence="3">
    <location>
        <begin position="214"/>
        <end position="246"/>
    </location>
</feature>
<protein>
    <recommendedName>
        <fullName evidence="4">BAR domain-containing protein</fullName>
    </recommendedName>
</protein>
<accession>A0A9P0Z1F1</accession>
<keyword evidence="3" id="KW-0040">ANK repeat</keyword>
<feature type="domain" description="BAR" evidence="4">
    <location>
        <begin position="11"/>
        <end position="137"/>
    </location>
</feature>
<evidence type="ECO:0000313" key="6">
    <source>
        <dbReference type="Proteomes" id="UP001152484"/>
    </source>
</evidence>
<dbReference type="PROSITE" id="PS50297">
    <property type="entry name" value="ANK_REP_REGION"/>
    <property type="match status" value="2"/>
</dbReference>
<dbReference type="InterPro" id="IPR045258">
    <property type="entry name" value="ACAP1/2/3-like"/>
</dbReference>
<dbReference type="Gene3D" id="1.25.40.20">
    <property type="entry name" value="Ankyrin repeat-containing domain"/>
    <property type="match status" value="1"/>
</dbReference>
<keyword evidence="2" id="KW-0862">Zinc</keyword>
<organism evidence="5 6">
    <name type="scientific">Cuscuta europaea</name>
    <name type="common">European dodder</name>
    <dbReference type="NCBI Taxonomy" id="41803"/>
    <lineage>
        <taxon>Eukaryota</taxon>
        <taxon>Viridiplantae</taxon>
        <taxon>Streptophyta</taxon>
        <taxon>Embryophyta</taxon>
        <taxon>Tracheophyta</taxon>
        <taxon>Spermatophyta</taxon>
        <taxon>Magnoliopsida</taxon>
        <taxon>eudicotyledons</taxon>
        <taxon>Gunneridae</taxon>
        <taxon>Pentapetalae</taxon>
        <taxon>asterids</taxon>
        <taxon>lamiids</taxon>
        <taxon>Solanales</taxon>
        <taxon>Convolvulaceae</taxon>
        <taxon>Cuscuteae</taxon>
        <taxon>Cuscuta</taxon>
        <taxon>Cuscuta subgen. Cuscuta</taxon>
    </lineage>
</organism>
<dbReference type="InterPro" id="IPR027267">
    <property type="entry name" value="AH/BAR_dom_sf"/>
</dbReference>
<keyword evidence="1" id="KW-0479">Metal-binding</keyword>
<proteinExistence type="predicted"/>
<dbReference type="PANTHER" id="PTHR23180">
    <property type="entry name" value="CENTAURIN/ARF"/>
    <property type="match status" value="1"/>
</dbReference>
<name>A0A9P0Z1F1_CUSEU</name>
<dbReference type="AlphaFoldDB" id="A0A9P0Z1F1"/>
<evidence type="ECO:0000256" key="3">
    <source>
        <dbReference type="PROSITE-ProRule" id="PRU00023"/>
    </source>
</evidence>
<dbReference type="Proteomes" id="UP001152484">
    <property type="component" value="Unassembled WGS sequence"/>
</dbReference>
<dbReference type="GO" id="GO:0005737">
    <property type="term" value="C:cytoplasm"/>
    <property type="evidence" value="ECO:0007669"/>
    <property type="project" value="InterPro"/>
</dbReference>
<dbReference type="GO" id="GO:0005096">
    <property type="term" value="F:GTPase activator activity"/>
    <property type="evidence" value="ECO:0007669"/>
    <property type="project" value="InterPro"/>
</dbReference>
<dbReference type="InterPro" id="IPR002110">
    <property type="entry name" value="Ankyrin_rpt"/>
</dbReference>
<dbReference type="SUPFAM" id="SSF103657">
    <property type="entry name" value="BAR/IMD domain-like"/>
    <property type="match status" value="1"/>
</dbReference>
<dbReference type="SUPFAM" id="SSF48403">
    <property type="entry name" value="Ankyrin repeat"/>
    <property type="match status" value="1"/>
</dbReference>
<dbReference type="Pfam" id="PF12796">
    <property type="entry name" value="Ank_2"/>
    <property type="match status" value="1"/>
</dbReference>
<dbReference type="Gene3D" id="1.20.1270.60">
    <property type="entry name" value="Arfaptin homology (AH) domain/BAR domain"/>
    <property type="match status" value="1"/>
</dbReference>
<dbReference type="EMBL" id="CAMAPE010000016">
    <property type="protein sequence ID" value="CAH9082863.1"/>
    <property type="molecule type" value="Genomic_DNA"/>
</dbReference>
<dbReference type="Pfam" id="PF16746">
    <property type="entry name" value="BAR_3"/>
    <property type="match status" value="1"/>
</dbReference>
<dbReference type="InterPro" id="IPR036770">
    <property type="entry name" value="Ankyrin_rpt-contain_sf"/>
</dbReference>
<dbReference type="GO" id="GO:0046872">
    <property type="term" value="F:metal ion binding"/>
    <property type="evidence" value="ECO:0007669"/>
    <property type="project" value="UniProtKB-KW"/>
</dbReference>
<reference evidence="5" key="1">
    <citation type="submission" date="2022-07" db="EMBL/GenBank/DDBJ databases">
        <authorList>
            <person name="Macas J."/>
            <person name="Novak P."/>
            <person name="Neumann P."/>
        </authorList>
    </citation>
    <scope>NUCLEOTIDE SEQUENCE</scope>
</reference>
<dbReference type="PANTHER" id="PTHR23180:SF403">
    <property type="entry name" value="ADP-RIBOSYLATION FACTOR GTPASE-ACTIVATING PROTEIN AGD3-LIKE"/>
    <property type="match status" value="1"/>
</dbReference>
<gene>
    <name evidence="5" type="ORF">CEURO_LOCUS8443</name>
</gene>
<evidence type="ECO:0000256" key="1">
    <source>
        <dbReference type="ARBA" id="ARBA00022723"/>
    </source>
</evidence>